<dbReference type="AlphaFoldDB" id="A0A2G9Y7V1"/>
<dbReference type="Proteomes" id="UP000231025">
    <property type="component" value="Unassembled WGS sequence"/>
</dbReference>
<organism evidence="2 3">
    <name type="scientific">Candidatus Roizmanbacteria bacterium CG23_combo_of_CG06-09_8_20_14_all_35_49</name>
    <dbReference type="NCBI Taxonomy" id="1974863"/>
    <lineage>
        <taxon>Bacteria</taxon>
        <taxon>Candidatus Roizmaniibacteriota</taxon>
    </lineage>
</organism>
<proteinExistence type="predicted"/>
<feature type="transmembrane region" description="Helical" evidence="1">
    <location>
        <begin position="62"/>
        <end position="82"/>
    </location>
</feature>
<gene>
    <name evidence="2" type="ORF">COX47_00440</name>
</gene>
<reference evidence="2 3" key="1">
    <citation type="submission" date="2017-09" db="EMBL/GenBank/DDBJ databases">
        <title>Depth-based differentiation of microbial function through sediment-hosted aquifers and enrichment of novel symbionts in the deep terrestrial subsurface.</title>
        <authorList>
            <person name="Probst A.J."/>
            <person name="Ladd B."/>
            <person name="Jarett J.K."/>
            <person name="Geller-Mcgrath D.E."/>
            <person name="Sieber C.M."/>
            <person name="Emerson J.B."/>
            <person name="Anantharaman K."/>
            <person name="Thomas B.C."/>
            <person name="Malmstrom R."/>
            <person name="Stieglmeier M."/>
            <person name="Klingl A."/>
            <person name="Woyke T."/>
            <person name="Ryan C.M."/>
            <person name="Banfield J.F."/>
        </authorList>
    </citation>
    <scope>NUCLEOTIDE SEQUENCE [LARGE SCALE GENOMIC DNA]</scope>
    <source>
        <strain evidence="2">CG23_combo_of_CG06-09_8_20_14_all_35_49</strain>
    </source>
</reference>
<accession>A0A2G9Y7V1</accession>
<sequence>MFKFLNFFEKIKVDKYYKMKDHELELEANKYNIGEYYDGFKILRSQIIKQLIEKDLANNSQFAVLISVLSLFISLASIYLAIKK</sequence>
<protein>
    <submittedName>
        <fullName evidence="2">Uncharacterized protein</fullName>
    </submittedName>
</protein>
<evidence type="ECO:0000313" key="2">
    <source>
        <dbReference type="EMBL" id="PIP15297.1"/>
    </source>
</evidence>
<name>A0A2G9Y7V1_9BACT</name>
<evidence type="ECO:0000256" key="1">
    <source>
        <dbReference type="SAM" id="Phobius"/>
    </source>
</evidence>
<dbReference type="EMBL" id="PCRE01000007">
    <property type="protein sequence ID" value="PIP15297.1"/>
    <property type="molecule type" value="Genomic_DNA"/>
</dbReference>
<keyword evidence="1" id="KW-0812">Transmembrane</keyword>
<keyword evidence="1" id="KW-1133">Transmembrane helix</keyword>
<evidence type="ECO:0000313" key="3">
    <source>
        <dbReference type="Proteomes" id="UP000231025"/>
    </source>
</evidence>
<keyword evidence="1" id="KW-0472">Membrane</keyword>
<comment type="caution">
    <text evidence="2">The sequence shown here is derived from an EMBL/GenBank/DDBJ whole genome shotgun (WGS) entry which is preliminary data.</text>
</comment>